<feature type="domain" description="N-acetyltransferase" evidence="1">
    <location>
        <begin position="13"/>
        <end position="184"/>
    </location>
</feature>
<dbReference type="InterPro" id="IPR051531">
    <property type="entry name" value="N-acetyltransferase"/>
</dbReference>
<dbReference type="EMBL" id="BKAR01000016">
    <property type="protein sequence ID" value="GEP84895.1"/>
    <property type="molecule type" value="Genomic_DNA"/>
</dbReference>
<comment type="caution">
    <text evidence="2">The sequence shown here is derived from an EMBL/GenBank/DDBJ whole genome shotgun (WGS) entry which is preliminary data.</text>
</comment>
<name>A0A239TNU0_9STAP</name>
<protein>
    <submittedName>
        <fullName evidence="2">Acetyltransferase</fullName>
    </submittedName>
</protein>
<dbReference type="SUPFAM" id="SSF55729">
    <property type="entry name" value="Acyl-CoA N-acyltransferases (Nat)"/>
    <property type="match status" value="1"/>
</dbReference>
<dbReference type="Proteomes" id="UP000321736">
    <property type="component" value="Unassembled WGS sequence"/>
</dbReference>
<proteinExistence type="predicted"/>
<dbReference type="InterPro" id="IPR000182">
    <property type="entry name" value="GNAT_dom"/>
</dbReference>
<dbReference type="GO" id="GO:0016747">
    <property type="term" value="F:acyltransferase activity, transferring groups other than amino-acyl groups"/>
    <property type="evidence" value="ECO:0007669"/>
    <property type="project" value="InterPro"/>
</dbReference>
<gene>
    <name evidence="2" type="ORF">SPI02_14800</name>
</gene>
<dbReference type="PROSITE" id="PS51186">
    <property type="entry name" value="GNAT"/>
    <property type="match status" value="1"/>
</dbReference>
<accession>A0A239TNU0</accession>
<sequence>MKFEYLSEETERLVIRPLQHSDYQAWLTGFCGRFDSRSPYDEGRLDMSICTENWYNQLVDKHHQFIKEDKIYIFGIFRKADGMHLGNLDIVTLSRSHFQWAECGYTIHNQFWRKGYAFEALTAMLKIADKRLKYHRVEAHVNIGNIPSAKLLEKAGFQYECTREKFIFENGEWTDHLVYAKTLNNMPPVNM</sequence>
<reference evidence="2 3" key="1">
    <citation type="submission" date="2019-07" db="EMBL/GenBank/DDBJ databases">
        <title>Whole genome shotgun sequence of Staphylococcus piscifermentans NBRC 109625.</title>
        <authorList>
            <person name="Hosoyama A."/>
            <person name="Uohara A."/>
            <person name="Ohji S."/>
            <person name="Ichikawa N."/>
        </authorList>
    </citation>
    <scope>NUCLEOTIDE SEQUENCE [LARGE SCALE GENOMIC DNA]</scope>
    <source>
        <strain evidence="2 3">NBRC 109625</strain>
    </source>
</reference>
<dbReference type="Pfam" id="PF13302">
    <property type="entry name" value="Acetyltransf_3"/>
    <property type="match status" value="1"/>
</dbReference>
<keyword evidence="2" id="KW-0808">Transferase</keyword>
<evidence type="ECO:0000313" key="2">
    <source>
        <dbReference type="EMBL" id="GEP84895.1"/>
    </source>
</evidence>
<evidence type="ECO:0000259" key="1">
    <source>
        <dbReference type="PROSITE" id="PS51186"/>
    </source>
</evidence>
<dbReference type="AlphaFoldDB" id="A0A239TNU0"/>
<keyword evidence="3" id="KW-1185">Reference proteome</keyword>
<organism evidence="2 3">
    <name type="scientific">Staphylococcus piscifermentans</name>
    <dbReference type="NCBI Taxonomy" id="70258"/>
    <lineage>
        <taxon>Bacteria</taxon>
        <taxon>Bacillati</taxon>
        <taxon>Bacillota</taxon>
        <taxon>Bacilli</taxon>
        <taxon>Bacillales</taxon>
        <taxon>Staphylococcaceae</taxon>
        <taxon>Staphylococcus</taxon>
    </lineage>
</organism>
<dbReference type="OrthoDB" id="9798081at2"/>
<dbReference type="InterPro" id="IPR016181">
    <property type="entry name" value="Acyl_CoA_acyltransferase"/>
</dbReference>
<dbReference type="Gene3D" id="3.40.630.30">
    <property type="match status" value="1"/>
</dbReference>
<dbReference type="RefSeq" id="WP_095103414.1">
    <property type="nucleotide sequence ID" value="NZ_BKAR01000016.1"/>
</dbReference>
<dbReference type="PANTHER" id="PTHR43792">
    <property type="entry name" value="GNAT FAMILY, PUTATIVE (AFU_ORTHOLOGUE AFUA_3G00765)-RELATED-RELATED"/>
    <property type="match status" value="1"/>
</dbReference>
<evidence type="ECO:0000313" key="3">
    <source>
        <dbReference type="Proteomes" id="UP000321736"/>
    </source>
</evidence>